<organism evidence="2">
    <name type="scientific">Arundo donax</name>
    <name type="common">Giant reed</name>
    <name type="synonym">Donax arundinaceus</name>
    <dbReference type="NCBI Taxonomy" id="35708"/>
    <lineage>
        <taxon>Eukaryota</taxon>
        <taxon>Viridiplantae</taxon>
        <taxon>Streptophyta</taxon>
        <taxon>Embryophyta</taxon>
        <taxon>Tracheophyta</taxon>
        <taxon>Spermatophyta</taxon>
        <taxon>Magnoliopsida</taxon>
        <taxon>Liliopsida</taxon>
        <taxon>Poales</taxon>
        <taxon>Poaceae</taxon>
        <taxon>PACMAD clade</taxon>
        <taxon>Arundinoideae</taxon>
        <taxon>Arundineae</taxon>
        <taxon>Arundo</taxon>
    </lineage>
</organism>
<dbReference type="EMBL" id="GBRH01176360">
    <property type="protein sequence ID" value="JAE21536.1"/>
    <property type="molecule type" value="Transcribed_RNA"/>
</dbReference>
<evidence type="ECO:0000256" key="1">
    <source>
        <dbReference type="SAM" id="MobiDB-lite"/>
    </source>
</evidence>
<protein>
    <submittedName>
        <fullName evidence="2">Uncharacterized protein</fullName>
    </submittedName>
</protein>
<name>A0A0A9GG57_ARUDO</name>
<feature type="region of interest" description="Disordered" evidence="1">
    <location>
        <begin position="1"/>
        <end position="73"/>
    </location>
</feature>
<feature type="compositionally biased region" description="Low complexity" evidence="1">
    <location>
        <begin position="12"/>
        <end position="28"/>
    </location>
</feature>
<dbReference type="AlphaFoldDB" id="A0A0A9GG57"/>
<accession>A0A0A9GG57</accession>
<reference evidence="2" key="2">
    <citation type="journal article" date="2015" name="Data Brief">
        <title>Shoot transcriptome of the giant reed, Arundo donax.</title>
        <authorList>
            <person name="Barrero R.A."/>
            <person name="Guerrero F.D."/>
            <person name="Moolhuijzen P."/>
            <person name="Goolsby J.A."/>
            <person name="Tidwell J."/>
            <person name="Bellgard S.E."/>
            <person name="Bellgard M.I."/>
        </authorList>
    </citation>
    <scope>NUCLEOTIDE SEQUENCE</scope>
    <source>
        <tissue evidence="2">Shoot tissue taken approximately 20 cm above the soil surface</tissue>
    </source>
</reference>
<reference evidence="2" key="1">
    <citation type="submission" date="2014-09" db="EMBL/GenBank/DDBJ databases">
        <authorList>
            <person name="Magalhaes I.L.F."/>
            <person name="Oliveira U."/>
            <person name="Santos F.R."/>
            <person name="Vidigal T.H.D.A."/>
            <person name="Brescovit A.D."/>
            <person name="Santos A.J."/>
        </authorList>
    </citation>
    <scope>NUCLEOTIDE SEQUENCE</scope>
    <source>
        <tissue evidence="2">Shoot tissue taken approximately 20 cm above the soil surface</tissue>
    </source>
</reference>
<evidence type="ECO:0000313" key="2">
    <source>
        <dbReference type="EMBL" id="JAE21536.1"/>
    </source>
</evidence>
<sequence length="73" mass="7227">MKEPRSSRRARSPAAAACASASAPMASSLPHRGASAAEIPRPGEARTRSMALTKPEAGHSSGYPPASAAAAAA</sequence>
<proteinExistence type="predicted"/>